<dbReference type="Proteomes" id="UP001622594">
    <property type="component" value="Chromosome"/>
</dbReference>
<evidence type="ECO:0008006" key="5">
    <source>
        <dbReference type="Google" id="ProtNLM"/>
    </source>
</evidence>
<accession>A0ABZ1L989</accession>
<gene>
    <name evidence="3" type="ORF">OG814_17700</name>
</gene>
<feature type="compositionally biased region" description="Pro residues" evidence="1">
    <location>
        <begin position="57"/>
        <end position="66"/>
    </location>
</feature>
<dbReference type="EMBL" id="CP108188">
    <property type="protein sequence ID" value="WTR70987.1"/>
    <property type="molecule type" value="Genomic_DNA"/>
</dbReference>
<keyword evidence="4" id="KW-1185">Reference proteome</keyword>
<evidence type="ECO:0000256" key="1">
    <source>
        <dbReference type="SAM" id="MobiDB-lite"/>
    </source>
</evidence>
<organism evidence="3 4">
    <name type="scientific">Streptomyces zaomyceticus</name>
    <dbReference type="NCBI Taxonomy" id="68286"/>
    <lineage>
        <taxon>Bacteria</taxon>
        <taxon>Bacillati</taxon>
        <taxon>Actinomycetota</taxon>
        <taxon>Actinomycetes</taxon>
        <taxon>Kitasatosporales</taxon>
        <taxon>Streptomycetaceae</taxon>
        <taxon>Streptomyces</taxon>
    </lineage>
</organism>
<sequence>MSVAQNTGFRKAVRQLLVAAAACTVVAGGAAFAVASESEPVTPQTIAGVTEDNGWPVVPPKPTPTN</sequence>
<feature type="chain" id="PRO_5047156811" description="Fibronectin attachment protein" evidence="2">
    <location>
        <begin position="36"/>
        <end position="66"/>
    </location>
</feature>
<reference evidence="3 4" key="1">
    <citation type="submission" date="2022-10" db="EMBL/GenBank/DDBJ databases">
        <title>The complete genomes of actinobacterial strains from the NBC collection.</title>
        <authorList>
            <person name="Joergensen T.S."/>
            <person name="Alvarez Arevalo M."/>
            <person name="Sterndorff E.B."/>
            <person name="Faurdal D."/>
            <person name="Vuksanovic O."/>
            <person name="Mourched A.-S."/>
            <person name="Charusanti P."/>
            <person name="Shaw S."/>
            <person name="Blin K."/>
            <person name="Weber T."/>
        </authorList>
    </citation>
    <scope>NUCLEOTIDE SEQUENCE [LARGE SCALE GENOMIC DNA]</scope>
    <source>
        <strain evidence="3 4">NBC_00123</strain>
    </source>
</reference>
<evidence type="ECO:0000313" key="4">
    <source>
        <dbReference type="Proteomes" id="UP001622594"/>
    </source>
</evidence>
<dbReference type="RefSeq" id="WP_327163511.1">
    <property type="nucleotide sequence ID" value="NZ_CP108062.1"/>
</dbReference>
<proteinExistence type="predicted"/>
<evidence type="ECO:0000313" key="3">
    <source>
        <dbReference type="EMBL" id="WTR70987.1"/>
    </source>
</evidence>
<evidence type="ECO:0000256" key="2">
    <source>
        <dbReference type="SAM" id="SignalP"/>
    </source>
</evidence>
<keyword evidence="2" id="KW-0732">Signal</keyword>
<feature type="region of interest" description="Disordered" evidence="1">
    <location>
        <begin position="46"/>
        <end position="66"/>
    </location>
</feature>
<feature type="signal peptide" evidence="2">
    <location>
        <begin position="1"/>
        <end position="35"/>
    </location>
</feature>
<name>A0ABZ1L989_9ACTN</name>
<protein>
    <recommendedName>
        <fullName evidence="5">Fibronectin attachment protein</fullName>
    </recommendedName>
</protein>